<evidence type="ECO:0000256" key="1">
    <source>
        <dbReference type="SAM" id="MobiDB-lite"/>
    </source>
</evidence>
<evidence type="ECO:0000313" key="2">
    <source>
        <dbReference type="EMBL" id="KXS96086.1"/>
    </source>
</evidence>
<feature type="region of interest" description="Disordered" evidence="1">
    <location>
        <begin position="1"/>
        <end position="23"/>
    </location>
</feature>
<dbReference type="OrthoDB" id="3801489at2759"/>
<dbReference type="Proteomes" id="UP000073492">
    <property type="component" value="Unassembled WGS sequence"/>
</dbReference>
<feature type="compositionally biased region" description="Basic and acidic residues" evidence="1">
    <location>
        <begin position="1"/>
        <end position="16"/>
    </location>
</feature>
<organism evidence="2 3">
    <name type="scientific">Pseudocercospora musae</name>
    <dbReference type="NCBI Taxonomy" id="113226"/>
    <lineage>
        <taxon>Eukaryota</taxon>
        <taxon>Fungi</taxon>
        <taxon>Dikarya</taxon>
        <taxon>Ascomycota</taxon>
        <taxon>Pezizomycotina</taxon>
        <taxon>Dothideomycetes</taxon>
        <taxon>Dothideomycetidae</taxon>
        <taxon>Mycosphaerellales</taxon>
        <taxon>Mycosphaerellaceae</taxon>
        <taxon>Pseudocercospora</taxon>
    </lineage>
</organism>
<name>A0A139H0V1_9PEZI</name>
<reference evidence="2 3" key="1">
    <citation type="submission" date="2015-07" db="EMBL/GenBank/DDBJ databases">
        <title>Comparative genomics of the Sigatoka disease complex on banana suggests a link between parallel evolutionary changes in Pseudocercospora fijiensis and Pseudocercospora eumusae and increased virulence on the banana host.</title>
        <authorList>
            <person name="Chang T.-C."/>
            <person name="Salvucci A."/>
            <person name="Crous P.W."/>
            <person name="Stergiopoulos I."/>
        </authorList>
    </citation>
    <scope>NUCLEOTIDE SEQUENCE [LARGE SCALE GENOMIC DNA]</scope>
    <source>
        <strain evidence="2 3">CBS 116634</strain>
    </source>
</reference>
<dbReference type="AlphaFoldDB" id="A0A139H0V1"/>
<sequence>MSKRRHDGDMHPDRKPRAAPSLERYHRTVAQIATGSIGIHRLISPRASLLGLPREIRDLIYSYVPHEISCITEHSQSCRVRAYSDDCLSPAMYEGVSIRFSDG</sequence>
<comment type="caution">
    <text evidence="2">The sequence shown here is derived from an EMBL/GenBank/DDBJ whole genome shotgun (WGS) entry which is preliminary data.</text>
</comment>
<accession>A0A139H0V1</accession>
<proteinExistence type="predicted"/>
<protein>
    <submittedName>
        <fullName evidence="2">Uncharacterized protein</fullName>
    </submittedName>
</protein>
<evidence type="ECO:0000313" key="3">
    <source>
        <dbReference type="Proteomes" id="UP000073492"/>
    </source>
</evidence>
<gene>
    <name evidence="2" type="ORF">AC579_8286</name>
</gene>
<dbReference type="EMBL" id="LFZO01000849">
    <property type="protein sequence ID" value="KXS96086.1"/>
    <property type="molecule type" value="Genomic_DNA"/>
</dbReference>
<keyword evidence="3" id="KW-1185">Reference proteome</keyword>